<keyword evidence="8" id="KW-0732">Signal</keyword>
<dbReference type="GO" id="GO:0005576">
    <property type="term" value="C:extracellular region"/>
    <property type="evidence" value="ECO:0007669"/>
    <property type="project" value="TreeGrafter"/>
</dbReference>
<keyword evidence="5 7" id="KW-0326">Glycosidase</keyword>
<evidence type="ECO:0000259" key="9">
    <source>
        <dbReference type="Pfam" id="PF00150"/>
    </source>
</evidence>
<dbReference type="PANTHER" id="PTHR31297">
    <property type="entry name" value="GLUCAN ENDO-1,6-BETA-GLUCOSIDASE B"/>
    <property type="match status" value="1"/>
</dbReference>
<name>A0A120GQK9_9BACI</name>
<reference evidence="10 11" key="1">
    <citation type="submission" date="2015-11" db="EMBL/GenBank/DDBJ databases">
        <title>Genome Sequence of Bacillus simplex strain VanAntwerpen2.</title>
        <authorList>
            <person name="Couger M.B."/>
        </authorList>
    </citation>
    <scope>NUCLEOTIDE SEQUENCE [LARGE SCALE GENOMIC DNA]</scope>
    <source>
        <strain evidence="10 11">VanAntwerpen02</strain>
    </source>
</reference>
<evidence type="ECO:0000313" key="11">
    <source>
        <dbReference type="Proteomes" id="UP000064189"/>
    </source>
</evidence>
<evidence type="ECO:0000256" key="3">
    <source>
        <dbReference type="ARBA" id="ARBA00023001"/>
    </source>
</evidence>
<gene>
    <name evidence="10" type="ORF">AS888_16910</name>
</gene>
<organism evidence="10 11">
    <name type="scientific">Peribacillus simplex</name>
    <dbReference type="NCBI Taxonomy" id="1478"/>
    <lineage>
        <taxon>Bacteria</taxon>
        <taxon>Bacillati</taxon>
        <taxon>Bacillota</taxon>
        <taxon>Bacilli</taxon>
        <taxon>Bacillales</taxon>
        <taxon>Bacillaceae</taxon>
        <taxon>Peribacillus</taxon>
    </lineage>
</organism>
<dbReference type="InterPro" id="IPR017853">
    <property type="entry name" value="GH"/>
</dbReference>
<feature type="domain" description="Glycoside hydrolase family 5" evidence="9">
    <location>
        <begin position="106"/>
        <end position="371"/>
    </location>
</feature>
<comment type="similarity">
    <text evidence="1 7">Belongs to the glycosyl hydrolase 5 (cellulase A) family.</text>
</comment>
<dbReference type="GO" id="GO:0009986">
    <property type="term" value="C:cell surface"/>
    <property type="evidence" value="ECO:0007669"/>
    <property type="project" value="TreeGrafter"/>
</dbReference>
<dbReference type="Pfam" id="PF00150">
    <property type="entry name" value="Cellulase"/>
    <property type="match status" value="1"/>
</dbReference>
<keyword evidence="2 7" id="KW-0378">Hydrolase</keyword>
<dbReference type="PANTHER" id="PTHR31297:SF41">
    <property type="entry name" value="ENDOGLUCANASE, PUTATIVE (AFU_ORTHOLOGUE AFUA_5G01830)-RELATED"/>
    <property type="match status" value="1"/>
</dbReference>
<feature type="chain" id="PRO_5038377012" evidence="8">
    <location>
        <begin position="23"/>
        <end position="424"/>
    </location>
</feature>
<proteinExistence type="inferred from homology"/>
<dbReference type="InterPro" id="IPR018087">
    <property type="entry name" value="Glyco_hydro_5_CS"/>
</dbReference>
<dbReference type="GO" id="GO:0008422">
    <property type="term" value="F:beta-glucosidase activity"/>
    <property type="evidence" value="ECO:0007669"/>
    <property type="project" value="TreeGrafter"/>
</dbReference>
<evidence type="ECO:0000256" key="7">
    <source>
        <dbReference type="RuleBase" id="RU361153"/>
    </source>
</evidence>
<feature type="signal peptide" evidence="8">
    <location>
        <begin position="1"/>
        <end position="22"/>
    </location>
</feature>
<sequence>MKILLSIILTMMILAVSGCSTMQQEEEDEPQLIANKSNGKMAFWDKQKRGANFMNSTSLPENYKAAKEFNIEFIRLAPDKWAKDRDFLFNDKPDVHPERDFLIGSANEYEGIDEEDFAELEADLDAAYERGSKVVLTVLSLPGNRWRQFNHYENDDRIWKDTKYHEQSASFWRDLAQRLKNHPAVVGYNLINEPHPETATGFGDFWTEDYREWYNNVEHTAADLNELYKTIVDSVRTVDKETPIILNSGLYATPWAFEYLKPIKDDKVLYAFHMYEPYEMTSQNKRKGFTYKYPGPVVVGERQTEKVFNKNALEEFLEPVTKWSKQNNIPANRIIVEEFGINRLVEGSDKYMADLISIFNQYGWHWAFYAFREDTWEGMDYQLGNQAPNWKYWEALENGEKPNREEIEVHNPIWNVLKKELKGN</sequence>
<evidence type="ECO:0000256" key="6">
    <source>
        <dbReference type="ARBA" id="ARBA00023326"/>
    </source>
</evidence>
<dbReference type="PROSITE" id="PS00659">
    <property type="entry name" value="GLYCOSYL_HYDROL_F5"/>
    <property type="match status" value="1"/>
</dbReference>
<dbReference type="SUPFAM" id="SSF51445">
    <property type="entry name" value="(Trans)glycosidases"/>
    <property type="match status" value="1"/>
</dbReference>
<evidence type="ECO:0000256" key="4">
    <source>
        <dbReference type="ARBA" id="ARBA00023277"/>
    </source>
</evidence>
<keyword evidence="4" id="KW-0119">Carbohydrate metabolism</keyword>
<accession>A0A120GQK9</accession>
<keyword evidence="3" id="KW-0136">Cellulose degradation</keyword>
<dbReference type="EMBL" id="LNNH01000012">
    <property type="protein sequence ID" value="KWW21492.1"/>
    <property type="molecule type" value="Genomic_DNA"/>
</dbReference>
<dbReference type="AlphaFoldDB" id="A0A120GQK9"/>
<dbReference type="InterPro" id="IPR050386">
    <property type="entry name" value="Glycosyl_hydrolase_5"/>
</dbReference>
<comment type="caution">
    <text evidence="10">The sequence shown here is derived from an EMBL/GenBank/DDBJ whole genome shotgun (WGS) entry which is preliminary data.</text>
</comment>
<dbReference type="PROSITE" id="PS51257">
    <property type="entry name" value="PROKAR_LIPOPROTEIN"/>
    <property type="match status" value="1"/>
</dbReference>
<dbReference type="Proteomes" id="UP000064189">
    <property type="component" value="Unassembled WGS sequence"/>
</dbReference>
<evidence type="ECO:0000256" key="1">
    <source>
        <dbReference type="ARBA" id="ARBA00005641"/>
    </source>
</evidence>
<dbReference type="InterPro" id="IPR001547">
    <property type="entry name" value="Glyco_hydro_5"/>
</dbReference>
<protein>
    <submittedName>
        <fullName evidence="10">Glycosyl hydrolase family 5</fullName>
    </submittedName>
</protein>
<evidence type="ECO:0000256" key="8">
    <source>
        <dbReference type="SAM" id="SignalP"/>
    </source>
</evidence>
<dbReference type="GO" id="GO:0030245">
    <property type="term" value="P:cellulose catabolic process"/>
    <property type="evidence" value="ECO:0007669"/>
    <property type="project" value="UniProtKB-KW"/>
</dbReference>
<evidence type="ECO:0000256" key="5">
    <source>
        <dbReference type="ARBA" id="ARBA00023295"/>
    </source>
</evidence>
<keyword evidence="11" id="KW-1185">Reference proteome</keyword>
<keyword evidence="6" id="KW-0624">Polysaccharide degradation</keyword>
<evidence type="ECO:0000313" key="10">
    <source>
        <dbReference type="EMBL" id="KWW21492.1"/>
    </source>
</evidence>
<dbReference type="Gene3D" id="3.20.20.80">
    <property type="entry name" value="Glycosidases"/>
    <property type="match status" value="1"/>
</dbReference>
<evidence type="ECO:0000256" key="2">
    <source>
        <dbReference type="ARBA" id="ARBA00022801"/>
    </source>
</evidence>